<sequence length="334" mass="36197">MVARLSLSAYLGFKLARAGTPPSEQAAPAPVPVDRIKIAAVQWLAEPVKNPNEWTERVEALFRAAAAAHCHLVVFPEYLPMSLLGLIMPETAGAHTLTDATVAEVLKGTARPLYTFWVRWMAAFARKYGLVTVAGSGLVLERGRLYNQTVWLDAQGRMAGRQSKMHPLPDERRWGVVPATGPLSNPMQPWGLAGVVCNDATYFESFRMLAHKGARVIAVPIADPESRYTVGKARRGCFSAVQDVPMVGVVSAATGRLFGMRLTGKAGIYLPEELTPDSSGVLAESLQPVGEGLVTGVVSLAQLSAFRERHQASHPVPPDDFMDALYHNEEAQQC</sequence>
<dbReference type="EMBL" id="JABBVZ010000001">
    <property type="protein sequence ID" value="NMP20827.1"/>
    <property type="molecule type" value="Genomic_DNA"/>
</dbReference>
<dbReference type="RefSeq" id="WP_169095557.1">
    <property type="nucleotide sequence ID" value="NZ_JABBVZ010000001.1"/>
</dbReference>
<dbReference type="InterPro" id="IPR050345">
    <property type="entry name" value="Aliph_Amidase/BUP"/>
</dbReference>
<evidence type="ECO:0000313" key="3">
    <source>
        <dbReference type="EMBL" id="NMP20827.1"/>
    </source>
</evidence>
<dbReference type="InterPro" id="IPR003010">
    <property type="entry name" value="C-N_Hydrolase"/>
</dbReference>
<keyword evidence="4" id="KW-1185">Reference proteome</keyword>
<keyword evidence="1" id="KW-0378">Hydrolase</keyword>
<evidence type="ECO:0000256" key="1">
    <source>
        <dbReference type="ARBA" id="ARBA00022801"/>
    </source>
</evidence>
<dbReference type="Proteomes" id="UP000533476">
    <property type="component" value="Unassembled WGS sequence"/>
</dbReference>
<dbReference type="PROSITE" id="PS50263">
    <property type="entry name" value="CN_HYDROLASE"/>
    <property type="match status" value="1"/>
</dbReference>
<name>A0A7Y0L0Q5_9FIRM</name>
<comment type="caution">
    <text evidence="3">The sequence shown here is derived from an EMBL/GenBank/DDBJ whole genome shotgun (WGS) entry which is preliminary data.</text>
</comment>
<feature type="domain" description="CN hydrolase" evidence="2">
    <location>
        <begin position="36"/>
        <end position="305"/>
    </location>
</feature>
<dbReference type="GO" id="GO:0016811">
    <property type="term" value="F:hydrolase activity, acting on carbon-nitrogen (but not peptide) bonds, in linear amides"/>
    <property type="evidence" value="ECO:0007669"/>
    <property type="project" value="TreeGrafter"/>
</dbReference>
<dbReference type="SUPFAM" id="SSF56317">
    <property type="entry name" value="Carbon-nitrogen hydrolase"/>
    <property type="match status" value="1"/>
</dbReference>
<proteinExistence type="predicted"/>
<gene>
    <name evidence="3" type="ORF">HIJ39_00430</name>
</gene>
<organism evidence="3 4">
    <name type="scientific">Sulfobacillus harzensis</name>
    <dbReference type="NCBI Taxonomy" id="2729629"/>
    <lineage>
        <taxon>Bacteria</taxon>
        <taxon>Bacillati</taxon>
        <taxon>Bacillota</taxon>
        <taxon>Clostridia</taxon>
        <taxon>Eubacteriales</taxon>
        <taxon>Clostridiales Family XVII. Incertae Sedis</taxon>
        <taxon>Sulfobacillus</taxon>
    </lineage>
</organism>
<dbReference type="Gene3D" id="3.60.110.10">
    <property type="entry name" value="Carbon-nitrogen hydrolase"/>
    <property type="match status" value="1"/>
</dbReference>
<dbReference type="PANTHER" id="PTHR43674:SF2">
    <property type="entry name" value="BETA-UREIDOPROPIONASE"/>
    <property type="match status" value="1"/>
</dbReference>
<dbReference type="PANTHER" id="PTHR43674">
    <property type="entry name" value="NITRILASE C965.09-RELATED"/>
    <property type="match status" value="1"/>
</dbReference>
<evidence type="ECO:0000259" key="2">
    <source>
        <dbReference type="PROSITE" id="PS50263"/>
    </source>
</evidence>
<dbReference type="Pfam" id="PF00795">
    <property type="entry name" value="CN_hydrolase"/>
    <property type="match status" value="1"/>
</dbReference>
<reference evidence="3 4" key="1">
    <citation type="submission" date="2020-04" db="EMBL/GenBank/DDBJ databases">
        <authorList>
            <person name="Zhang R."/>
            <person name="Schippers A."/>
        </authorList>
    </citation>
    <scope>NUCLEOTIDE SEQUENCE [LARGE SCALE GENOMIC DNA]</scope>
    <source>
        <strain evidence="3 4">DSM 109850</strain>
    </source>
</reference>
<dbReference type="InterPro" id="IPR036526">
    <property type="entry name" value="C-N_Hydrolase_sf"/>
</dbReference>
<accession>A0A7Y0L0Q5</accession>
<protein>
    <recommendedName>
        <fullName evidence="2">CN hydrolase domain-containing protein</fullName>
    </recommendedName>
</protein>
<dbReference type="AlphaFoldDB" id="A0A7Y0L0Q5"/>
<evidence type="ECO:0000313" key="4">
    <source>
        <dbReference type="Proteomes" id="UP000533476"/>
    </source>
</evidence>